<dbReference type="Proteomes" id="UP000887578">
    <property type="component" value="Unplaced"/>
</dbReference>
<evidence type="ECO:0000313" key="3">
    <source>
        <dbReference type="WBParaSite" id="PDA_v2.g14652.t1"/>
    </source>
</evidence>
<protein>
    <submittedName>
        <fullName evidence="3">Uncharacterized protein</fullName>
    </submittedName>
</protein>
<sequence length="180" mass="19309">MSSNGDGSDDKENENSIDNASKTDGSKVLNEESGNGSNSTSTSSGGSGARANTSAASGGSDKGSKNSTKMVTICQAIDVTTADMEKYTLVDFINKKILEESFSGAPFCKLRLPDAFVSKFVIDPKFIEEDFKRLTVEVASVVSTLDGVYVRKNGRRSYKSKEAFASNVRDMSPTNNGDWR</sequence>
<dbReference type="AlphaFoldDB" id="A0A914PAR8"/>
<evidence type="ECO:0000256" key="1">
    <source>
        <dbReference type="SAM" id="MobiDB-lite"/>
    </source>
</evidence>
<organism evidence="2 3">
    <name type="scientific">Panagrolaimus davidi</name>
    <dbReference type="NCBI Taxonomy" id="227884"/>
    <lineage>
        <taxon>Eukaryota</taxon>
        <taxon>Metazoa</taxon>
        <taxon>Ecdysozoa</taxon>
        <taxon>Nematoda</taxon>
        <taxon>Chromadorea</taxon>
        <taxon>Rhabditida</taxon>
        <taxon>Tylenchina</taxon>
        <taxon>Panagrolaimomorpha</taxon>
        <taxon>Panagrolaimoidea</taxon>
        <taxon>Panagrolaimidae</taxon>
        <taxon>Panagrolaimus</taxon>
    </lineage>
</organism>
<feature type="compositionally biased region" description="Low complexity" evidence="1">
    <location>
        <begin position="33"/>
        <end position="66"/>
    </location>
</feature>
<feature type="region of interest" description="Disordered" evidence="1">
    <location>
        <begin position="1"/>
        <end position="66"/>
    </location>
</feature>
<name>A0A914PAR8_9BILA</name>
<reference evidence="3" key="1">
    <citation type="submission" date="2022-11" db="UniProtKB">
        <authorList>
            <consortium name="WormBaseParasite"/>
        </authorList>
    </citation>
    <scope>IDENTIFICATION</scope>
</reference>
<accession>A0A914PAR8</accession>
<proteinExistence type="predicted"/>
<keyword evidence="2" id="KW-1185">Reference proteome</keyword>
<dbReference type="WBParaSite" id="PDA_v2.g14652.t1">
    <property type="protein sequence ID" value="PDA_v2.g14652.t1"/>
    <property type="gene ID" value="PDA_v2.g14652"/>
</dbReference>
<evidence type="ECO:0000313" key="2">
    <source>
        <dbReference type="Proteomes" id="UP000887578"/>
    </source>
</evidence>